<proteinExistence type="predicted"/>
<name>A0ABW9DHI1_9BURK</name>
<protein>
    <recommendedName>
        <fullName evidence="3">Core-binding (CB) domain-containing protein</fullName>
    </recommendedName>
</protein>
<keyword evidence="2" id="KW-1185">Reference proteome</keyword>
<evidence type="ECO:0000313" key="2">
    <source>
        <dbReference type="Proteomes" id="UP001629367"/>
    </source>
</evidence>
<reference evidence="1 2" key="1">
    <citation type="journal article" date="2024" name="Chem. Sci.">
        <title>Discovery of megapolipeptins by genome mining of a Burkholderiales bacteria collection.</title>
        <authorList>
            <person name="Paulo B.S."/>
            <person name="Recchia M.J.J."/>
            <person name="Lee S."/>
            <person name="Fergusson C.H."/>
            <person name="Romanowski S.B."/>
            <person name="Hernandez A."/>
            <person name="Krull N."/>
            <person name="Liu D.Y."/>
            <person name="Cavanagh H."/>
            <person name="Bos A."/>
            <person name="Gray C.A."/>
            <person name="Murphy B.T."/>
            <person name="Linington R.G."/>
            <person name="Eustaquio A.S."/>
        </authorList>
    </citation>
    <scope>NUCLEOTIDE SEQUENCE [LARGE SCALE GENOMIC DNA]</scope>
    <source>
        <strain evidence="1 2">RL17-335-BIF-A</strain>
    </source>
</reference>
<gene>
    <name evidence="1" type="ORF">PQQ68_30045</name>
</gene>
<sequence length="739" mass="83758">MGDIDAHATVTDVLTTSGIRVSCDAYLAHSEFSHDNELCGQLHYTFLQYAANRSSSKGLELRKAIVIFLDFLQKYNQLSPSVLHLNSVSDLTGDVFRQFERYLQKERQLGKLTARAETPLARLKGALNFVAKHTGGIPSLLLPAIRYDRSNKTEPLDESTFSELQYALKSHVDGLRIILENRIKVDLAESYTFDELVNIVNPPITGENLVQWYQFFSEKNDRRPDGGKIKYYLNKSDDPTLILMREISASAGELTRAWMGYYEGAGAKFKLPKPANPFETNLRNLRLNEFRVLKTLMVHGYPLKMSLQKLERFGSRMEAAWYKRTGHVLECILPYYLHRSTATAGRLTLTQILNKYYPSYGDMAVIVVFIMVQTGWNRETVVAIDPKNFESSLSGLLIEEETIIFSEKNRSQGNELPYYAPKLFKAISSKSNKYSAYNLIKLAVALTESFSGFSFDFDVTGADTMKISELFVGLRSSSAWLQAGRFYSLSAESLFNAGVSEFLAKYAINSGGRRLSKVEELTPKIRPTWIMMHRKEKPLSLISLIQGHDNTETTDIYYDSSGLAMKERRTRLRGELETVAHLLRTRQFTGLVGKAPSSADLKAGLTIFFFPGHEKGLWGCRNQFAPDWPGFEQRVQVGQKCTPSVNCLFCSQCYIFEDSLPYLIDRHAQIEEVLSDVDESAFSSSLHAEREVIDWLISNWSDDHAVQSAFAYQQRHTPLFPVDHTVFDVLFDDSEASLT</sequence>
<accession>A0ABW9DHI1</accession>
<dbReference type="EMBL" id="JAQQBZ010000029">
    <property type="protein sequence ID" value="MFM0597282.1"/>
    <property type="molecule type" value="Genomic_DNA"/>
</dbReference>
<evidence type="ECO:0008006" key="3">
    <source>
        <dbReference type="Google" id="ProtNLM"/>
    </source>
</evidence>
<dbReference type="Proteomes" id="UP001629367">
    <property type="component" value="Unassembled WGS sequence"/>
</dbReference>
<comment type="caution">
    <text evidence="1">The sequence shown here is derived from an EMBL/GenBank/DDBJ whole genome shotgun (WGS) entry which is preliminary data.</text>
</comment>
<dbReference type="RefSeq" id="WP_408217975.1">
    <property type="nucleotide sequence ID" value="NZ_JAQQBZ010000029.1"/>
</dbReference>
<organism evidence="1 2">
    <name type="scientific">Paraburkholderia dilworthii</name>
    <dbReference type="NCBI Taxonomy" id="948106"/>
    <lineage>
        <taxon>Bacteria</taxon>
        <taxon>Pseudomonadati</taxon>
        <taxon>Pseudomonadota</taxon>
        <taxon>Betaproteobacteria</taxon>
        <taxon>Burkholderiales</taxon>
        <taxon>Burkholderiaceae</taxon>
        <taxon>Paraburkholderia</taxon>
    </lineage>
</organism>
<evidence type="ECO:0000313" key="1">
    <source>
        <dbReference type="EMBL" id="MFM0597282.1"/>
    </source>
</evidence>